<dbReference type="PANTHER" id="PTHR43767">
    <property type="entry name" value="LONG-CHAIN-FATTY-ACID--COA LIGASE"/>
    <property type="match status" value="1"/>
</dbReference>
<dbReference type="InterPro" id="IPR042099">
    <property type="entry name" value="ANL_N_sf"/>
</dbReference>
<evidence type="ECO:0000313" key="5">
    <source>
        <dbReference type="Proteomes" id="UP000235659"/>
    </source>
</evidence>
<evidence type="ECO:0000313" key="3">
    <source>
        <dbReference type="EMBL" id="CAB3733905.1"/>
    </source>
</evidence>
<gene>
    <name evidence="3" type="primary">caiC_2</name>
    <name evidence="4" type="ORF">C0Z16_29265</name>
    <name evidence="3" type="ORF">LMG27174_06066</name>
</gene>
<dbReference type="InterPro" id="IPR045851">
    <property type="entry name" value="AMP-bd_C_sf"/>
</dbReference>
<keyword evidence="5" id="KW-1185">Reference proteome</keyword>
<dbReference type="PANTHER" id="PTHR43767:SF1">
    <property type="entry name" value="NONRIBOSOMAL PEPTIDE SYNTHASE PES1 (EUROFUNG)-RELATED"/>
    <property type="match status" value="1"/>
</dbReference>
<dbReference type="EMBL" id="CADIJZ010000030">
    <property type="protein sequence ID" value="CAB3733905.1"/>
    <property type="molecule type" value="Genomic_DNA"/>
</dbReference>
<accession>A0A2N7W7X2</accession>
<dbReference type="Pfam" id="PF13193">
    <property type="entry name" value="AMP-binding_C"/>
    <property type="match status" value="1"/>
</dbReference>
<dbReference type="Proteomes" id="UP000494205">
    <property type="component" value="Unassembled WGS sequence"/>
</dbReference>
<dbReference type="Pfam" id="PF00501">
    <property type="entry name" value="AMP-binding"/>
    <property type="match status" value="1"/>
</dbReference>
<evidence type="ECO:0000259" key="2">
    <source>
        <dbReference type="Pfam" id="PF13193"/>
    </source>
</evidence>
<dbReference type="Gene3D" id="3.40.50.12780">
    <property type="entry name" value="N-terminal domain of ligase-like"/>
    <property type="match status" value="1"/>
</dbReference>
<feature type="domain" description="AMP-dependent synthetase/ligase" evidence="1">
    <location>
        <begin position="11"/>
        <end position="365"/>
    </location>
</feature>
<evidence type="ECO:0000259" key="1">
    <source>
        <dbReference type="Pfam" id="PF00501"/>
    </source>
</evidence>
<dbReference type="PROSITE" id="PS00455">
    <property type="entry name" value="AMP_BINDING"/>
    <property type="match status" value="1"/>
</dbReference>
<dbReference type="InterPro" id="IPR050237">
    <property type="entry name" value="ATP-dep_AMP-bd_enzyme"/>
</dbReference>
<dbReference type="AlphaFoldDB" id="A0A2N7W7X2"/>
<reference evidence="3 6" key="2">
    <citation type="submission" date="2020-04" db="EMBL/GenBank/DDBJ databases">
        <authorList>
            <person name="De Canck E."/>
        </authorList>
    </citation>
    <scope>NUCLEOTIDE SEQUENCE [LARGE SCALE GENOMIC DNA]</scope>
    <source>
        <strain evidence="3 6">LMG 27174</strain>
    </source>
</reference>
<dbReference type="Gene3D" id="3.30.300.30">
    <property type="match status" value="1"/>
</dbReference>
<protein>
    <submittedName>
        <fullName evidence="4">ATP-dependent acyl-CoA ligase</fullName>
    </submittedName>
    <submittedName>
        <fullName evidence="3">Crotonobetaine/carnitine--CoA ligase</fullName>
        <ecNumber evidence="3">6.2.1.48</ecNumber>
    </submittedName>
</protein>
<proteinExistence type="predicted"/>
<dbReference type="EMBL" id="PNXY01000029">
    <property type="protein sequence ID" value="PMS25492.1"/>
    <property type="molecule type" value="Genomic_DNA"/>
</dbReference>
<sequence length="548" mass="59688">MASVFLREQLDQAAAQHPDRVYAVFEDGEQITFEQLRSRVVALASSLQALGVTKGQVVLCMMPNSLRLLEAWYALNYLGAVFAPLNTAYKGRMLENAIALLEPELAFVSGTLIEQFNAATMPRTVIVDGNIGTFATSTANRVMKWDELRPADPVSPVALSPGDTQMIIFTSGTTGASKGVMVSYAQHHAFTTTFGHLAEDDRFLANLPLYHIAGTMPCQTMLWRGGSIAMPGSFSSQKFWQYVRDSGTTFAVLLGAMASFLARTPSAGNASGTKLKRVSVLPFGQEALEFQDRFRLPIMTQYSMSELSCPLVSADNPTSIGICGTVRPGYELRLVDDQDNDVPGGEAGELLVRAADPLVLTTGYYRNPAATAEAMRNGWFHTGDVFRRNERGEYFFVDRKKDVIRRRGENISSVELEAEVCAHPGVLEGVAVPVPSEHGEDDVLIVFSPRAGVQVKESELIDFLTARVPRYMIPRFVRISSGLPKTLTHKIRKALLRDEGVTAETWDASTSAYAIVPTVSSRADDAVNPSGVTDRVCVACDAGPKGRS</sequence>
<feature type="domain" description="AMP-binding enzyme C-terminal" evidence="2">
    <location>
        <begin position="415"/>
        <end position="490"/>
    </location>
</feature>
<dbReference type="InterPro" id="IPR000873">
    <property type="entry name" value="AMP-dep_synth/lig_dom"/>
</dbReference>
<dbReference type="GO" id="GO:0016878">
    <property type="term" value="F:acid-thiol ligase activity"/>
    <property type="evidence" value="ECO:0007669"/>
    <property type="project" value="UniProtKB-ARBA"/>
</dbReference>
<evidence type="ECO:0000313" key="6">
    <source>
        <dbReference type="Proteomes" id="UP000494205"/>
    </source>
</evidence>
<name>A0A2N7W7X2_9BURK</name>
<dbReference type="InterPro" id="IPR025110">
    <property type="entry name" value="AMP-bd_C"/>
</dbReference>
<dbReference type="OrthoDB" id="9766486at2"/>
<dbReference type="EC" id="6.2.1.48" evidence="3"/>
<dbReference type="RefSeq" id="WP_102635542.1">
    <property type="nucleotide sequence ID" value="NZ_CADIJZ010000030.1"/>
</dbReference>
<evidence type="ECO:0000313" key="4">
    <source>
        <dbReference type="EMBL" id="PMS25492.1"/>
    </source>
</evidence>
<dbReference type="InterPro" id="IPR020845">
    <property type="entry name" value="AMP-binding_CS"/>
</dbReference>
<dbReference type="Proteomes" id="UP000235659">
    <property type="component" value="Unassembled WGS sequence"/>
</dbReference>
<dbReference type="SUPFAM" id="SSF56801">
    <property type="entry name" value="Acetyl-CoA synthetase-like"/>
    <property type="match status" value="1"/>
</dbReference>
<keyword evidence="3" id="KW-0436">Ligase</keyword>
<organism evidence="3 6">
    <name type="scientific">Paraburkholderia rhynchosiae</name>
    <dbReference type="NCBI Taxonomy" id="487049"/>
    <lineage>
        <taxon>Bacteria</taxon>
        <taxon>Pseudomonadati</taxon>
        <taxon>Pseudomonadota</taxon>
        <taxon>Betaproteobacteria</taxon>
        <taxon>Burkholderiales</taxon>
        <taxon>Burkholderiaceae</taxon>
        <taxon>Paraburkholderia</taxon>
    </lineage>
</organism>
<reference evidence="4 5" key="1">
    <citation type="submission" date="2018-01" db="EMBL/GenBank/DDBJ databases">
        <title>Whole genome analyses suggest that Burkholderia sensu lato contains two further novel genera in the rhizoxinica-symbiotica group Mycetohabitans gen. nov., and Trinickia gen. nov.: implications for the evolution of diazotrophy and nodulation in the Burkholderiaceae.</title>
        <authorList>
            <person name="Estrada-de los Santos P."/>
            <person name="Palmer M."/>
            <person name="Chavez-Ramirez B."/>
            <person name="Beukes C."/>
            <person name="Steenkamp E.T."/>
            <person name="Hirsch A.M."/>
            <person name="Manyaka P."/>
            <person name="Maluk M."/>
            <person name="Lafos M."/>
            <person name="Crook M."/>
            <person name="Gross E."/>
            <person name="Simon M.F."/>
            <person name="Bueno dos Reis Junior F."/>
            <person name="Poole P.S."/>
            <person name="Venter S.N."/>
            <person name="James E.K."/>
        </authorList>
    </citation>
    <scope>NUCLEOTIDE SEQUENCE [LARGE SCALE GENOMIC DNA]</scope>
    <source>
        <strain evidence="4 5">WSM 3937</strain>
    </source>
</reference>